<reference evidence="4 5" key="1">
    <citation type="submission" date="2019-07" db="EMBL/GenBank/DDBJ databases">
        <title>WGS assembly of Gossypium mustelinum.</title>
        <authorList>
            <person name="Chen Z.J."/>
            <person name="Sreedasyam A."/>
            <person name="Ando A."/>
            <person name="Song Q."/>
            <person name="De L."/>
            <person name="Hulse-Kemp A."/>
            <person name="Ding M."/>
            <person name="Ye W."/>
            <person name="Kirkbride R."/>
            <person name="Jenkins J."/>
            <person name="Plott C."/>
            <person name="Lovell J."/>
            <person name="Lin Y.-M."/>
            <person name="Vaughn R."/>
            <person name="Liu B."/>
            <person name="Li W."/>
            <person name="Simpson S."/>
            <person name="Scheffler B."/>
            <person name="Saski C."/>
            <person name="Grover C."/>
            <person name="Hu G."/>
            <person name="Conover J."/>
            <person name="Carlson J."/>
            <person name="Shu S."/>
            <person name="Boston L."/>
            <person name="Williams M."/>
            <person name="Peterson D."/>
            <person name="Mcgee K."/>
            <person name="Jones D."/>
            <person name="Wendel J."/>
            <person name="Stelly D."/>
            <person name="Grimwood J."/>
            <person name="Schmutz J."/>
        </authorList>
    </citation>
    <scope>NUCLEOTIDE SEQUENCE [LARGE SCALE GENOMIC DNA]</scope>
    <source>
        <strain evidence="4">1408120.09</strain>
    </source>
</reference>
<feature type="compositionally biased region" description="Gly residues" evidence="3">
    <location>
        <begin position="57"/>
        <end position="66"/>
    </location>
</feature>
<proteinExistence type="predicted"/>
<gene>
    <name evidence="4" type="ORF">E1A91_A09G027100v1</name>
</gene>
<comment type="subcellular location">
    <subcellularLocation>
        <location evidence="1">Nucleus</location>
    </subcellularLocation>
</comment>
<dbReference type="Gene3D" id="1.20.1160.11">
    <property type="entry name" value="Paired amphipathic helix"/>
    <property type="match status" value="1"/>
</dbReference>
<dbReference type="GO" id="GO:0006355">
    <property type="term" value="P:regulation of DNA-templated transcription"/>
    <property type="evidence" value="ECO:0007669"/>
    <property type="project" value="InterPro"/>
</dbReference>
<evidence type="ECO:0000256" key="3">
    <source>
        <dbReference type="SAM" id="MobiDB-lite"/>
    </source>
</evidence>
<dbReference type="SUPFAM" id="SSF47762">
    <property type="entry name" value="PAH2 domain"/>
    <property type="match status" value="1"/>
</dbReference>
<organism evidence="4 5">
    <name type="scientific">Gossypium mustelinum</name>
    <name type="common">Cotton</name>
    <name type="synonym">Gossypium caicoense</name>
    <dbReference type="NCBI Taxonomy" id="34275"/>
    <lineage>
        <taxon>Eukaryota</taxon>
        <taxon>Viridiplantae</taxon>
        <taxon>Streptophyta</taxon>
        <taxon>Embryophyta</taxon>
        <taxon>Tracheophyta</taxon>
        <taxon>Spermatophyta</taxon>
        <taxon>Magnoliopsida</taxon>
        <taxon>eudicotyledons</taxon>
        <taxon>Gunneridae</taxon>
        <taxon>Pentapetalae</taxon>
        <taxon>rosids</taxon>
        <taxon>malvids</taxon>
        <taxon>Malvales</taxon>
        <taxon>Malvaceae</taxon>
        <taxon>Malvoideae</taxon>
        <taxon>Gossypium</taxon>
    </lineage>
</organism>
<protein>
    <recommendedName>
        <fullName evidence="6">Paired amphipathic helix protein Sin3-like 2</fullName>
    </recommendedName>
</protein>
<evidence type="ECO:0000256" key="2">
    <source>
        <dbReference type="ARBA" id="ARBA00023242"/>
    </source>
</evidence>
<evidence type="ECO:0000313" key="5">
    <source>
        <dbReference type="Proteomes" id="UP000323597"/>
    </source>
</evidence>
<name>A0A5D2XT05_GOSMU</name>
<keyword evidence="2" id="KW-0539">Nucleus</keyword>
<evidence type="ECO:0008006" key="6">
    <source>
        <dbReference type="Google" id="ProtNLM"/>
    </source>
</evidence>
<dbReference type="GO" id="GO:0005634">
    <property type="term" value="C:nucleus"/>
    <property type="evidence" value="ECO:0007669"/>
    <property type="project" value="UniProtKB-SubCell"/>
</dbReference>
<evidence type="ECO:0000313" key="4">
    <source>
        <dbReference type="EMBL" id="TYJ17084.1"/>
    </source>
</evidence>
<sequence>MHLASIVLSLFHDPLRRKPEKKFLCFSFVQNLEKFTFFLALGFTGLKAEPDEQNEMAGGGEGGGGSKPTKKSAEAYLKEVREMFEDKKYKYDMFLEVMKYFSNQRLLLFFGTIQICLRSSNFFYTQELYLSPSLPQIAKDHISIYTCP</sequence>
<evidence type="ECO:0000256" key="1">
    <source>
        <dbReference type="ARBA" id="ARBA00004123"/>
    </source>
</evidence>
<dbReference type="AlphaFoldDB" id="A0A5D2XT05"/>
<dbReference type="EMBL" id="CM017644">
    <property type="protein sequence ID" value="TYJ17084.1"/>
    <property type="molecule type" value="Genomic_DNA"/>
</dbReference>
<keyword evidence="5" id="KW-1185">Reference proteome</keyword>
<dbReference type="InterPro" id="IPR036600">
    <property type="entry name" value="PAH_sf"/>
</dbReference>
<feature type="region of interest" description="Disordered" evidence="3">
    <location>
        <begin position="52"/>
        <end position="71"/>
    </location>
</feature>
<dbReference type="Proteomes" id="UP000323597">
    <property type="component" value="Chromosome A09"/>
</dbReference>
<accession>A0A5D2XT05</accession>